<sequence>MTALRDPYWSDGQATIYHGDARQVLAEMPAGSVDCIVTSPPYWGLRHYCDGQYGQEPTIQAYVETLRSTFAEARRVLTDDGTCWLNLGDVYAANSDGCARGAAFNRRQPLVRPRARQSVPPKNLLGMPWRVAFALQEDGWILRNAIVWHKPNAMPQSIRDRLTNRYELIFLLVKQQALWIRPGSHPRAVHGRPPAHQEGTLRRQQAEQHHHCLAADRQVWHDRPGRGRSPTRRGNVPHGQAACRRPSGRQEPRRRLVDPHSPATGGPLRGVPD</sequence>
<name>A0ABR9LW66_9ACTN</name>
<accession>A0ABR9LW66</accession>
<evidence type="ECO:0000259" key="10">
    <source>
        <dbReference type="Pfam" id="PF01555"/>
    </source>
</evidence>
<evidence type="ECO:0000256" key="9">
    <source>
        <dbReference type="SAM" id="MobiDB-lite"/>
    </source>
</evidence>
<dbReference type="PRINTS" id="PR00508">
    <property type="entry name" value="S21N4MTFRASE"/>
</dbReference>
<feature type="domain" description="DNA methylase N-4/N-6" evidence="10">
    <location>
        <begin position="33"/>
        <end position="181"/>
    </location>
</feature>
<evidence type="ECO:0000256" key="1">
    <source>
        <dbReference type="ARBA" id="ARBA00010203"/>
    </source>
</evidence>
<dbReference type="PROSITE" id="PS00093">
    <property type="entry name" value="N4_MTASE"/>
    <property type="match status" value="1"/>
</dbReference>
<feature type="compositionally biased region" description="Basic and acidic residues" evidence="9">
    <location>
        <begin position="248"/>
        <end position="258"/>
    </location>
</feature>
<evidence type="ECO:0000256" key="4">
    <source>
        <dbReference type="ARBA" id="ARBA00022691"/>
    </source>
</evidence>
<dbReference type="InterPro" id="IPR002941">
    <property type="entry name" value="DNA_methylase_N4/N6"/>
</dbReference>
<evidence type="ECO:0000313" key="11">
    <source>
        <dbReference type="EMBL" id="MBE1584547.1"/>
    </source>
</evidence>
<feature type="compositionally biased region" description="Basic and acidic residues" evidence="9">
    <location>
        <begin position="199"/>
        <end position="225"/>
    </location>
</feature>
<dbReference type="InterPro" id="IPR029063">
    <property type="entry name" value="SAM-dependent_MTases_sf"/>
</dbReference>
<comment type="caution">
    <text evidence="11">The sequence shown here is derived from an EMBL/GenBank/DDBJ whole genome shotgun (WGS) entry which is preliminary data.</text>
</comment>
<dbReference type="SUPFAM" id="SSF53335">
    <property type="entry name" value="S-adenosyl-L-methionine-dependent methyltransferases"/>
    <property type="match status" value="1"/>
</dbReference>
<keyword evidence="5" id="KW-0680">Restriction system</keyword>
<dbReference type="EC" id="2.1.1.-" evidence="8"/>
<dbReference type="EMBL" id="JADBEK010000001">
    <property type="protein sequence ID" value="MBE1584547.1"/>
    <property type="molecule type" value="Genomic_DNA"/>
</dbReference>
<evidence type="ECO:0000256" key="7">
    <source>
        <dbReference type="ARBA" id="ARBA00049120"/>
    </source>
</evidence>
<dbReference type="Gene3D" id="3.40.50.150">
    <property type="entry name" value="Vaccinia Virus protein VP39"/>
    <property type="match status" value="1"/>
</dbReference>
<keyword evidence="3" id="KW-0808">Transferase</keyword>
<evidence type="ECO:0000256" key="5">
    <source>
        <dbReference type="ARBA" id="ARBA00022747"/>
    </source>
</evidence>
<evidence type="ECO:0000256" key="8">
    <source>
        <dbReference type="RuleBase" id="RU362026"/>
    </source>
</evidence>
<comment type="catalytic activity">
    <reaction evidence="7">
        <text>a 2'-deoxycytidine in DNA + S-adenosyl-L-methionine = an N(4)-methyl-2'-deoxycytidine in DNA + S-adenosyl-L-homocysteine + H(+)</text>
        <dbReference type="Rhea" id="RHEA:16857"/>
        <dbReference type="Rhea" id="RHEA-COMP:11369"/>
        <dbReference type="Rhea" id="RHEA-COMP:13674"/>
        <dbReference type="ChEBI" id="CHEBI:15378"/>
        <dbReference type="ChEBI" id="CHEBI:57856"/>
        <dbReference type="ChEBI" id="CHEBI:59789"/>
        <dbReference type="ChEBI" id="CHEBI:85452"/>
        <dbReference type="ChEBI" id="CHEBI:137933"/>
        <dbReference type="EC" id="2.1.1.113"/>
    </reaction>
</comment>
<evidence type="ECO:0000256" key="3">
    <source>
        <dbReference type="ARBA" id="ARBA00022679"/>
    </source>
</evidence>
<reference evidence="11 12" key="1">
    <citation type="submission" date="2020-10" db="EMBL/GenBank/DDBJ databases">
        <title>Sequencing the genomes of 1000 actinobacteria strains.</title>
        <authorList>
            <person name="Klenk H.-P."/>
        </authorList>
    </citation>
    <scope>NUCLEOTIDE SEQUENCE [LARGE SCALE GENOMIC DNA]</scope>
    <source>
        <strain evidence="11 12">DSM 43173</strain>
    </source>
</reference>
<proteinExistence type="inferred from homology"/>
<dbReference type="Pfam" id="PF01555">
    <property type="entry name" value="N6_N4_Mtase"/>
    <property type="match status" value="1"/>
</dbReference>
<evidence type="ECO:0000313" key="12">
    <source>
        <dbReference type="Proteomes" id="UP000633509"/>
    </source>
</evidence>
<keyword evidence="4" id="KW-0949">S-adenosyl-L-methionine</keyword>
<keyword evidence="12" id="KW-1185">Reference proteome</keyword>
<dbReference type="Proteomes" id="UP000633509">
    <property type="component" value="Unassembled WGS sequence"/>
</dbReference>
<keyword evidence="6" id="KW-0238">DNA-binding</keyword>
<dbReference type="InterPro" id="IPR017985">
    <property type="entry name" value="MeTrfase_CN4_CS"/>
</dbReference>
<dbReference type="InterPro" id="IPR001091">
    <property type="entry name" value="RM_Methyltransferase"/>
</dbReference>
<keyword evidence="2" id="KW-0489">Methyltransferase</keyword>
<organism evidence="11 12">
    <name type="scientific">Nonomuraea angiospora</name>
    <dbReference type="NCBI Taxonomy" id="46172"/>
    <lineage>
        <taxon>Bacteria</taxon>
        <taxon>Bacillati</taxon>
        <taxon>Actinomycetota</taxon>
        <taxon>Actinomycetes</taxon>
        <taxon>Streptosporangiales</taxon>
        <taxon>Streptosporangiaceae</taxon>
        <taxon>Nonomuraea</taxon>
    </lineage>
</organism>
<evidence type="ECO:0000256" key="6">
    <source>
        <dbReference type="ARBA" id="ARBA00023125"/>
    </source>
</evidence>
<feature type="region of interest" description="Disordered" evidence="9">
    <location>
        <begin position="184"/>
        <end position="273"/>
    </location>
</feature>
<gene>
    <name evidence="11" type="ORF">H4W80_002805</name>
</gene>
<dbReference type="RefSeq" id="WP_337959998.1">
    <property type="nucleotide sequence ID" value="NZ_JADBEK010000001.1"/>
</dbReference>
<protein>
    <recommendedName>
        <fullName evidence="8">Methyltransferase</fullName>
        <ecNumber evidence="8">2.1.1.-</ecNumber>
    </recommendedName>
</protein>
<evidence type="ECO:0000256" key="2">
    <source>
        <dbReference type="ARBA" id="ARBA00022603"/>
    </source>
</evidence>
<comment type="similarity">
    <text evidence="1">Belongs to the N(4)/N(6)-methyltransferase family. N(4) subfamily.</text>
</comment>